<accession>A0A9Q8X2T2</accession>
<dbReference type="FunFam" id="3.40.50.150:FF:000028">
    <property type="entry name" value="Ubiquinone biosynthesis O-methyltransferase"/>
    <property type="match status" value="1"/>
</dbReference>
<evidence type="ECO:0000313" key="7">
    <source>
        <dbReference type="Proteomes" id="UP001056209"/>
    </source>
</evidence>
<comment type="similarity">
    <text evidence="5">Belongs to the methyltransferase superfamily. UbiG/COQ3 family.</text>
</comment>
<dbReference type="SUPFAM" id="SSF53335">
    <property type="entry name" value="S-adenosyl-L-methionine-dependent methyltransferases"/>
    <property type="match status" value="1"/>
</dbReference>
<dbReference type="EC" id="2.1.1.222" evidence="5"/>
<dbReference type="Pfam" id="PF13489">
    <property type="entry name" value="Methyltransf_23"/>
    <property type="match status" value="1"/>
</dbReference>
<protein>
    <recommendedName>
        <fullName evidence="5">Ubiquinone biosynthesis O-methyltransferase</fullName>
    </recommendedName>
    <alternativeName>
        <fullName evidence="5">2-polyprenyl-6-hydroxyphenol methylase</fullName>
        <ecNumber evidence="5">2.1.1.222</ecNumber>
    </alternativeName>
    <alternativeName>
        <fullName evidence="5">3-demethylubiquinone 3-O-methyltransferase</fullName>
        <ecNumber evidence="5">2.1.1.64</ecNumber>
    </alternativeName>
</protein>
<dbReference type="GO" id="GO:0032259">
    <property type="term" value="P:methylation"/>
    <property type="evidence" value="ECO:0007669"/>
    <property type="project" value="UniProtKB-KW"/>
</dbReference>
<sequence>MKNIVNDKLTIVQKNINKTKINKFNVSTSQWWGPHNMFKPLHHINLTRFNYIIEHSNGLFGKKILDVGCGGGILSESMAQAGAKVIGLDINASALEAAKLHALNQDLNIHYTQEPIENHVLNHTDYYDVITCMEVLEHVPDPISIIHACSTMIKIDGSVFFSTLNRTFKSWLLVIIGAEYLFNLIPKGTHNFNKFITPSELLEWIDYTTLEEKNITGLYYNPFTNKCTLINNVDVNYILHTQRK</sequence>
<evidence type="ECO:0000256" key="3">
    <source>
        <dbReference type="ARBA" id="ARBA00022688"/>
    </source>
</evidence>
<dbReference type="InterPro" id="IPR029063">
    <property type="entry name" value="SAM-dependent_MTases_sf"/>
</dbReference>
<keyword evidence="2 5" id="KW-0808">Transferase</keyword>
<feature type="binding site" evidence="5">
    <location>
        <position position="89"/>
    </location>
    <ligand>
        <name>S-adenosyl-L-methionine</name>
        <dbReference type="ChEBI" id="CHEBI:59789"/>
    </ligand>
</feature>
<feature type="binding site" evidence="5">
    <location>
        <position position="68"/>
    </location>
    <ligand>
        <name>S-adenosyl-L-methionine</name>
        <dbReference type="ChEBI" id="CHEBI:59789"/>
    </ligand>
</feature>
<dbReference type="HAMAP" id="MF_00472">
    <property type="entry name" value="UbiG"/>
    <property type="match status" value="1"/>
</dbReference>
<comment type="function">
    <text evidence="5">O-methyltransferase that catalyzes the 2 O-methylation steps in the ubiquinone biosynthetic pathway.</text>
</comment>
<keyword evidence="1 5" id="KW-0489">Methyltransferase</keyword>
<evidence type="ECO:0000313" key="6">
    <source>
        <dbReference type="EMBL" id="URJ28294.1"/>
    </source>
</evidence>
<name>A0A9Q8X2T2_9ENTR</name>
<dbReference type="RefSeq" id="WP_250248728.1">
    <property type="nucleotide sequence ID" value="NZ_CP097753.1"/>
</dbReference>
<dbReference type="Proteomes" id="UP001056209">
    <property type="component" value="Chromosome"/>
</dbReference>
<dbReference type="InterPro" id="IPR010233">
    <property type="entry name" value="UbiG_MeTrfase"/>
</dbReference>
<evidence type="ECO:0000256" key="1">
    <source>
        <dbReference type="ARBA" id="ARBA00022603"/>
    </source>
</evidence>
<dbReference type="GO" id="GO:0102208">
    <property type="term" value="F:2-polyprenyl-6-hydroxyphenol methylase activity"/>
    <property type="evidence" value="ECO:0007669"/>
    <property type="project" value="UniProtKB-EC"/>
</dbReference>
<feature type="binding site" evidence="5">
    <location>
        <position position="48"/>
    </location>
    <ligand>
        <name>S-adenosyl-L-methionine</name>
        <dbReference type="ChEBI" id="CHEBI:59789"/>
    </ligand>
</feature>
<comment type="pathway">
    <text evidence="5">Cofactor biosynthesis; ubiquinone biosynthesis.</text>
</comment>
<feature type="binding site" evidence="5">
    <location>
        <position position="133"/>
    </location>
    <ligand>
        <name>S-adenosyl-L-methionine</name>
        <dbReference type="ChEBI" id="CHEBI:59789"/>
    </ligand>
</feature>
<dbReference type="AlphaFoldDB" id="A0A9Q8X2T2"/>
<dbReference type="EMBL" id="CP097753">
    <property type="protein sequence ID" value="URJ28294.1"/>
    <property type="molecule type" value="Genomic_DNA"/>
</dbReference>
<comment type="catalytic activity">
    <reaction evidence="5">
        <text>a 3-(all-trans-polyprenyl)benzene-1,2-diol + S-adenosyl-L-methionine = a 2-methoxy-6-(all-trans-polyprenyl)phenol + S-adenosyl-L-homocysteine + H(+)</text>
        <dbReference type="Rhea" id="RHEA:31411"/>
        <dbReference type="Rhea" id="RHEA-COMP:9550"/>
        <dbReference type="Rhea" id="RHEA-COMP:9551"/>
        <dbReference type="ChEBI" id="CHEBI:15378"/>
        <dbReference type="ChEBI" id="CHEBI:57856"/>
        <dbReference type="ChEBI" id="CHEBI:59789"/>
        <dbReference type="ChEBI" id="CHEBI:62729"/>
        <dbReference type="ChEBI" id="CHEBI:62731"/>
        <dbReference type="EC" id="2.1.1.222"/>
    </reaction>
</comment>
<dbReference type="PANTHER" id="PTHR43464">
    <property type="entry name" value="METHYLTRANSFERASE"/>
    <property type="match status" value="1"/>
</dbReference>
<dbReference type="PANTHER" id="PTHR43464:SF19">
    <property type="entry name" value="UBIQUINONE BIOSYNTHESIS O-METHYLTRANSFERASE, MITOCHONDRIAL"/>
    <property type="match status" value="1"/>
</dbReference>
<keyword evidence="4 5" id="KW-0949">S-adenosyl-L-methionine</keyword>
<evidence type="ECO:0000256" key="4">
    <source>
        <dbReference type="ARBA" id="ARBA00022691"/>
    </source>
</evidence>
<dbReference type="GO" id="GO:0061542">
    <property type="term" value="F:3-demethylubiquinol 3-O-methyltransferase activity"/>
    <property type="evidence" value="ECO:0007669"/>
    <property type="project" value="UniProtKB-UniRule"/>
</dbReference>
<proteinExistence type="inferred from homology"/>
<evidence type="ECO:0000256" key="5">
    <source>
        <dbReference type="HAMAP-Rule" id="MF_00472"/>
    </source>
</evidence>
<dbReference type="NCBIfam" id="TIGR01983">
    <property type="entry name" value="UbiG"/>
    <property type="match status" value="1"/>
</dbReference>
<evidence type="ECO:0000256" key="2">
    <source>
        <dbReference type="ARBA" id="ARBA00022679"/>
    </source>
</evidence>
<dbReference type="EC" id="2.1.1.64" evidence="5"/>
<gene>
    <name evidence="5 6" type="primary">ubiG</name>
    <name evidence="6" type="ORF">M9393_00790</name>
</gene>
<reference evidence="6" key="1">
    <citation type="submission" date="2022-05" db="EMBL/GenBank/DDBJ databases">
        <title>Impact of host demography and evolutionary history on endosymbiont molecular evolution: a test in carpenter ants (Genus Camponotus) and their Blochmannia endosymbionts.</title>
        <authorList>
            <person name="Manthey J.D."/>
            <person name="Giron J.C."/>
            <person name="Hruska J.P."/>
        </authorList>
    </citation>
    <scope>NUCLEOTIDE SEQUENCE</scope>
    <source>
        <strain evidence="6">C-039</strain>
    </source>
</reference>
<organism evidence="6 7">
    <name type="scientific">Candidatus Blochmannia vicinus</name>
    <name type="common">nom. nud.</name>
    <dbReference type="NCBI Taxonomy" id="251540"/>
    <lineage>
        <taxon>Bacteria</taxon>
        <taxon>Pseudomonadati</taxon>
        <taxon>Pseudomonadota</taxon>
        <taxon>Gammaproteobacteria</taxon>
        <taxon>Enterobacterales</taxon>
        <taxon>Enterobacteriaceae</taxon>
        <taxon>ant endosymbionts</taxon>
        <taxon>Candidatus Blochmanniella</taxon>
    </lineage>
</organism>
<dbReference type="CDD" id="cd02440">
    <property type="entry name" value="AdoMet_MTases"/>
    <property type="match status" value="1"/>
</dbReference>
<dbReference type="Gene3D" id="3.40.50.150">
    <property type="entry name" value="Vaccinia Virus protein VP39"/>
    <property type="match status" value="1"/>
</dbReference>
<dbReference type="GO" id="GO:0010420">
    <property type="term" value="F:polyprenyldihydroxybenzoate methyltransferase activity"/>
    <property type="evidence" value="ECO:0007669"/>
    <property type="project" value="InterPro"/>
</dbReference>
<comment type="catalytic activity">
    <reaction evidence="5">
        <text>a 3-demethylubiquinol + S-adenosyl-L-methionine = a ubiquinol + S-adenosyl-L-homocysteine + H(+)</text>
        <dbReference type="Rhea" id="RHEA:44380"/>
        <dbReference type="Rhea" id="RHEA-COMP:9566"/>
        <dbReference type="Rhea" id="RHEA-COMP:10914"/>
        <dbReference type="ChEBI" id="CHEBI:15378"/>
        <dbReference type="ChEBI" id="CHEBI:17976"/>
        <dbReference type="ChEBI" id="CHEBI:57856"/>
        <dbReference type="ChEBI" id="CHEBI:59789"/>
        <dbReference type="ChEBI" id="CHEBI:84422"/>
        <dbReference type="EC" id="2.1.1.64"/>
    </reaction>
</comment>
<keyword evidence="3 5" id="KW-0831">Ubiquinone biosynthesis</keyword>